<gene>
    <name evidence="6" type="ORF">AKO1_006002</name>
</gene>
<keyword evidence="5" id="KW-0378">Hydrolase</keyword>
<dbReference type="EMBL" id="JAOPGA020000101">
    <property type="protein sequence ID" value="KAL0476814.1"/>
    <property type="molecule type" value="Genomic_DNA"/>
</dbReference>
<dbReference type="Proteomes" id="UP001431209">
    <property type="component" value="Unassembled WGS sequence"/>
</dbReference>
<evidence type="ECO:0000256" key="5">
    <source>
        <dbReference type="RuleBase" id="RU003470"/>
    </source>
</evidence>
<name>A0AAW2YIB4_9EUKA</name>
<keyword evidence="5" id="KW-0820">tRNA-binding</keyword>
<comment type="catalytic activity">
    <reaction evidence="3">
        <text>glycyl-tRNA(Ala) + H2O = tRNA(Ala) + glycine + H(+)</text>
        <dbReference type="Rhea" id="RHEA:53744"/>
        <dbReference type="Rhea" id="RHEA-COMP:9657"/>
        <dbReference type="Rhea" id="RHEA-COMP:13640"/>
        <dbReference type="ChEBI" id="CHEBI:15377"/>
        <dbReference type="ChEBI" id="CHEBI:15378"/>
        <dbReference type="ChEBI" id="CHEBI:57305"/>
        <dbReference type="ChEBI" id="CHEBI:78442"/>
        <dbReference type="ChEBI" id="CHEBI:78522"/>
        <dbReference type="EC" id="3.1.1.96"/>
    </reaction>
</comment>
<dbReference type="GO" id="GO:0000049">
    <property type="term" value="F:tRNA binding"/>
    <property type="evidence" value="ECO:0007669"/>
    <property type="project" value="UniProtKB-KW"/>
</dbReference>
<dbReference type="GO" id="GO:0051500">
    <property type="term" value="F:D-tyrosyl-tRNA(Tyr) deacylase activity"/>
    <property type="evidence" value="ECO:0007669"/>
    <property type="project" value="TreeGrafter"/>
</dbReference>
<dbReference type="EC" id="3.1.1.96" evidence="2 5"/>
<dbReference type="NCBIfam" id="TIGR00256">
    <property type="entry name" value="D-aminoacyl-tRNA deacylase"/>
    <property type="match status" value="1"/>
</dbReference>
<dbReference type="Pfam" id="PF02580">
    <property type="entry name" value="Tyr_Deacylase"/>
    <property type="match status" value="1"/>
</dbReference>
<evidence type="ECO:0000256" key="1">
    <source>
        <dbReference type="ARBA" id="ARBA00009673"/>
    </source>
</evidence>
<comment type="catalytic activity">
    <reaction evidence="4">
        <text>a D-aminoacyl-tRNA + H2O = a tRNA + a D-alpha-amino acid + H(+)</text>
        <dbReference type="Rhea" id="RHEA:13953"/>
        <dbReference type="Rhea" id="RHEA-COMP:10123"/>
        <dbReference type="Rhea" id="RHEA-COMP:10124"/>
        <dbReference type="ChEBI" id="CHEBI:15377"/>
        <dbReference type="ChEBI" id="CHEBI:15378"/>
        <dbReference type="ChEBI" id="CHEBI:59871"/>
        <dbReference type="ChEBI" id="CHEBI:78442"/>
        <dbReference type="ChEBI" id="CHEBI:79333"/>
        <dbReference type="EC" id="3.1.1.96"/>
    </reaction>
</comment>
<dbReference type="Gene3D" id="3.50.80.10">
    <property type="entry name" value="D-tyrosyl-tRNA(Tyr) deacylase"/>
    <property type="match status" value="1"/>
</dbReference>
<organism evidence="6 7">
    <name type="scientific">Acrasis kona</name>
    <dbReference type="NCBI Taxonomy" id="1008807"/>
    <lineage>
        <taxon>Eukaryota</taxon>
        <taxon>Discoba</taxon>
        <taxon>Heterolobosea</taxon>
        <taxon>Tetramitia</taxon>
        <taxon>Eutetramitia</taxon>
        <taxon>Acrasidae</taxon>
        <taxon>Acrasis</taxon>
    </lineage>
</organism>
<dbReference type="InterPro" id="IPR023509">
    <property type="entry name" value="DTD-like_sf"/>
</dbReference>
<sequence length="126" mass="14752">MVLIGITDGDTKEDMEYICRKILTTRMWDNVDGSKRWCRSLKEMDYEVLLVSQFTLYSKFKGTKLDFHNAMTPEKAKEFFNNFADYMRSEYKQDKVFLGAFGEYMNVNLTNDGPVTIIADSKLRDL</sequence>
<evidence type="ECO:0000256" key="4">
    <source>
        <dbReference type="ARBA" id="ARBA00048018"/>
    </source>
</evidence>
<keyword evidence="5" id="KW-0963">Cytoplasm</keyword>
<comment type="caution">
    <text evidence="6">The sequence shown here is derived from an EMBL/GenBank/DDBJ whole genome shotgun (WGS) entry which is preliminary data.</text>
</comment>
<keyword evidence="7" id="KW-1185">Reference proteome</keyword>
<reference evidence="6 7" key="1">
    <citation type="submission" date="2024-03" db="EMBL/GenBank/DDBJ databases">
        <title>The Acrasis kona genome and developmental transcriptomes reveal deep origins of eukaryotic multicellular pathways.</title>
        <authorList>
            <person name="Sheikh S."/>
            <person name="Fu C.-J."/>
            <person name="Brown M.W."/>
            <person name="Baldauf S.L."/>
        </authorList>
    </citation>
    <scope>NUCLEOTIDE SEQUENCE [LARGE SCALE GENOMIC DNA]</scope>
    <source>
        <strain evidence="6 7">ATCC MYA-3509</strain>
    </source>
</reference>
<dbReference type="GO" id="GO:0005737">
    <property type="term" value="C:cytoplasm"/>
    <property type="evidence" value="ECO:0007669"/>
    <property type="project" value="UniProtKB-SubCell"/>
</dbReference>
<evidence type="ECO:0000256" key="3">
    <source>
        <dbReference type="ARBA" id="ARBA00047676"/>
    </source>
</evidence>
<dbReference type="AlphaFoldDB" id="A0AAW2YIB4"/>
<dbReference type="PANTHER" id="PTHR10472">
    <property type="entry name" value="D-TYROSYL-TRNA TYR DEACYLASE"/>
    <property type="match status" value="1"/>
</dbReference>
<dbReference type="PANTHER" id="PTHR10472:SF5">
    <property type="entry name" value="D-AMINOACYL-TRNA DEACYLASE 1"/>
    <property type="match status" value="1"/>
</dbReference>
<protein>
    <recommendedName>
        <fullName evidence="2 5">D-aminoacyl-tRNA deacylase</fullName>
        <ecNumber evidence="2 5">3.1.1.96</ecNumber>
    </recommendedName>
</protein>
<keyword evidence="5" id="KW-0694">RNA-binding</keyword>
<dbReference type="InterPro" id="IPR003732">
    <property type="entry name" value="Daa-tRNA_deacyls_DTD"/>
</dbReference>
<comment type="subcellular location">
    <subcellularLocation>
        <location evidence="5">Cytoplasm</location>
    </subcellularLocation>
</comment>
<proteinExistence type="inferred from homology"/>
<accession>A0AAW2YIB4</accession>
<evidence type="ECO:0000313" key="6">
    <source>
        <dbReference type="EMBL" id="KAL0476814.1"/>
    </source>
</evidence>
<comment type="similarity">
    <text evidence="1 5">Belongs to the DTD family.</text>
</comment>
<evidence type="ECO:0000313" key="7">
    <source>
        <dbReference type="Proteomes" id="UP001431209"/>
    </source>
</evidence>
<dbReference type="SUPFAM" id="SSF69500">
    <property type="entry name" value="DTD-like"/>
    <property type="match status" value="1"/>
</dbReference>
<evidence type="ECO:0000256" key="2">
    <source>
        <dbReference type="ARBA" id="ARBA00013056"/>
    </source>
</evidence>
<dbReference type="FunFam" id="3.50.80.10:FF:000001">
    <property type="entry name" value="D-aminoacyl-tRNA deacylase"/>
    <property type="match status" value="1"/>
</dbReference>